<keyword evidence="2" id="KW-1185">Reference proteome</keyword>
<name>A0A150H283_GONPE</name>
<protein>
    <recommendedName>
        <fullName evidence="3">Anaphase-promoting complex subunit 4 WD40 domain-containing protein</fullName>
    </recommendedName>
</protein>
<organism evidence="1 2">
    <name type="scientific">Gonium pectorale</name>
    <name type="common">Green alga</name>
    <dbReference type="NCBI Taxonomy" id="33097"/>
    <lineage>
        <taxon>Eukaryota</taxon>
        <taxon>Viridiplantae</taxon>
        <taxon>Chlorophyta</taxon>
        <taxon>core chlorophytes</taxon>
        <taxon>Chlorophyceae</taxon>
        <taxon>CS clade</taxon>
        <taxon>Chlamydomonadales</taxon>
        <taxon>Volvocaceae</taxon>
        <taxon>Gonium</taxon>
    </lineage>
</organism>
<dbReference type="Gene3D" id="2.130.10.10">
    <property type="entry name" value="YVTN repeat-like/Quinoprotein amine dehydrogenase"/>
    <property type="match status" value="1"/>
</dbReference>
<comment type="caution">
    <text evidence="1">The sequence shown here is derived from an EMBL/GenBank/DDBJ whole genome shotgun (WGS) entry which is preliminary data.</text>
</comment>
<dbReference type="InterPro" id="IPR053290">
    <property type="entry name" value="TSET_complex_member"/>
</dbReference>
<dbReference type="InterPro" id="IPR015943">
    <property type="entry name" value="WD40/YVTN_repeat-like_dom_sf"/>
</dbReference>
<gene>
    <name evidence="1" type="ORF">GPECTOR_2g954</name>
</gene>
<dbReference type="EMBL" id="LSYV01000003">
    <property type="protein sequence ID" value="KXZ56072.1"/>
    <property type="molecule type" value="Genomic_DNA"/>
</dbReference>
<reference evidence="2" key="1">
    <citation type="journal article" date="2016" name="Nat. Commun.">
        <title>The Gonium pectorale genome demonstrates co-option of cell cycle regulation during the evolution of multicellularity.</title>
        <authorList>
            <person name="Hanschen E.R."/>
            <person name="Marriage T.N."/>
            <person name="Ferris P.J."/>
            <person name="Hamaji T."/>
            <person name="Toyoda A."/>
            <person name="Fujiyama A."/>
            <person name="Neme R."/>
            <person name="Noguchi H."/>
            <person name="Minakuchi Y."/>
            <person name="Suzuki M."/>
            <person name="Kawai-Toyooka H."/>
            <person name="Smith D.R."/>
            <person name="Sparks H."/>
            <person name="Anderson J."/>
            <person name="Bakaric R."/>
            <person name="Luria V."/>
            <person name="Karger A."/>
            <person name="Kirschner M.W."/>
            <person name="Durand P.M."/>
            <person name="Michod R.E."/>
            <person name="Nozaki H."/>
            <person name="Olson B.J."/>
        </authorList>
    </citation>
    <scope>NUCLEOTIDE SEQUENCE [LARGE SCALE GENOMIC DNA]</scope>
    <source>
        <strain evidence="2">NIES-2863</strain>
    </source>
</reference>
<evidence type="ECO:0000313" key="1">
    <source>
        <dbReference type="EMBL" id="KXZ56072.1"/>
    </source>
</evidence>
<proteinExistence type="predicted"/>
<dbReference type="PANTHER" id="PTHR45521:SF2">
    <property type="entry name" value="TRANSDUCIN_WD40 REPEAT-LIKE SUPERFAMILY PROTEIN"/>
    <property type="match status" value="1"/>
</dbReference>
<dbReference type="OrthoDB" id="509637at2759"/>
<evidence type="ECO:0000313" key="2">
    <source>
        <dbReference type="Proteomes" id="UP000075714"/>
    </source>
</evidence>
<dbReference type="InterPro" id="IPR011047">
    <property type="entry name" value="Quinoprotein_ADH-like_sf"/>
</dbReference>
<dbReference type="PANTHER" id="PTHR45521">
    <property type="entry name" value="TSET COMPLEX MEMBER TSTF"/>
    <property type="match status" value="1"/>
</dbReference>
<dbReference type="Proteomes" id="UP000075714">
    <property type="component" value="Unassembled WGS sequence"/>
</dbReference>
<accession>A0A150H283</accession>
<evidence type="ECO:0008006" key="3">
    <source>
        <dbReference type="Google" id="ProtNLM"/>
    </source>
</evidence>
<dbReference type="SUPFAM" id="SSF50998">
    <property type="entry name" value="Quinoprotein alcohol dehydrogenase-like"/>
    <property type="match status" value="1"/>
</dbReference>
<dbReference type="AlphaFoldDB" id="A0A150H283"/>
<dbReference type="STRING" id="33097.A0A150H283"/>
<sequence length="354" mass="37318">MSLALKLFQPAPDKVAKVEFHPVLPWVVSATKSDHVSVWDWRTKQVVWEAQLGGADEDLCADAEMARLHVRDPAFAPNPSLLHPIPAGPKREPSGKVRDVRFLDTDVAQVQLTWQHTAAAGCSTPPPRAEDIRTLRGQRLLVIACEAKLLVVDLASRRVLELGKGVFEGKSPTALAFLLRSGLHHGPGSGGGAAAGGGGGGGRSGGGWLLDSPVLAVGCSDGIVRCVQLFPIKPVVRLVWAHKTPVAALAALGVRGQRTELLVVGHSGGSVTQFEPIGRTAAPDGLGPRADVKYHDRELLPGSLALVAVAEDPEDTRCLLFTAGADNKVYGMEPGTLKVRSRLFEGDVGAANST</sequence>